<sequence>MLKRIEAFWVGCVYDSTSNAILPTWNNFRIPPLTRSFLKNKSFTVPTSDRLLSGYIRLGNMAILKSPIISDIIMDKYVVLRPENQTGPFPEGLITIIPTSRCHFTYCKGMCMFLGDAISHVDVKHVLQSGAEKDVPSKRDALPFMDQGLFWTHMRALEWFVTSSGTFKYRCRAFDKTHKTEAFATVNVGRV</sequence>
<organism evidence="1 2">
    <name type="scientific">Plakobranchus ocellatus</name>
    <dbReference type="NCBI Taxonomy" id="259542"/>
    <lineage>
        <taxon>Eukaryota</taxon>
        <taxon>Metazoa</taxon>
        <taxon>Spiralia</taxon>
        <taxon>Lophotrochozoa</taxon>
        <taxon>Mollusca</taxon>
        <taxon>Gastropoda</taxon>
        <taxon>Heterobranchia</taxon>
        <taxon>Euthyneura</taxon>
        <taxon>Panpulmonata</taxon>
        <taxon>Sacoglossa</taxon>
        <taxon>Placobranchoidea</taxon>
        <taxon>Plakobranchidae</taxon>
        <taxon>Plakobranchus</taxon>
    </lineage>
</organism>
<reference evidence="1 2" key="1">
    <citation type="journal article" date="2021" name="Elife">
        <title>Chloroplast acquisition without the gene transfer in kleptoplastic sea slugs, Plakobranchus ocellatus.</title>
        <authorList>
            <person name="Maeda T."/>
            <person name="Takahashi S."/>
            <person name="Yoshida T."/>
            <person name="Shimamura S."/>
            <person name="Takaki Y."/>
            <person name="Nagai Y."/>
            <person name="Toyoda A."/>
            <person name="Suzuki Y."/>
            <person name="Arimoto A."/>
            <person name="Ishii H."/>
            <person name="Satoh N."/>
            <person name="Nishiyama T."/>
            <person name="Hasebe M."/>
            <person name="Maruyama T."/>
            <person name="Minagawa J."/>
            <person name="Obokata J."/>
            <person name="Shigenobu S."/>
        </authorList>
    </citation>
    <scope>NUCLEOTIDE SEQUENCE [LARGE SCALE GENOMIC DNA]</scope>
</reference>
<name>A0AAV4BYR6_9GAST</name>
<accession>A0AAV4BYR6</accession>
<proteinExistence type="predicted"/>
<dbReference type="EMBL" id="BLXT01005558">
    <property type="protein sequence ID" value="GFO23938.1"/>
    <property type="molecule type" value="Genomic_DNA"/>
</dbReference>
<evidence type="ECO:0000313" key="2">
    <source>
        <dbReference type="Proteomes" id="UP000735302"/>
    </source>
</evidence>
<keyword evidence="2" id="KW-1185">Reference proteome</keyword>
<protein>
    <submittedName>
        <fullName evidence="1">Uncharacterized protein</fullName>
    </submittedName>
</protein>
<dbReference type="AlphaFoldDB" id="A0AAV4BYR6"/>
<evidence type="ECO:0000313" key="1">
    <source>
        <dbReference type="EMBL" id="GFO23938.1"/>
    </source>
</evidence>
<comment type="caution">
    <text evidence="1">The sequence shown here is derived from an EMBL/GenBank/DDBJ whole genome shotgun (WGS) entry which is preliminary data.</text>
</comment>
<gene>
    <name evidence="1" type="ORF">PoB_005044300</name>
</gene>
<dbReference type="Proteomes" id="UP000735302">
    <property type="component" value="Unassembled WGS sequence"/>
</dbReference>